<dbReference type="AlphaFoldDB" id="A0A075UQK7"/>
<dbReference type="InterPro" id="IPR000073">
    <property type="entry name" value="AB_hydrolase_1"/>
</dbReference>
<sequence>MQKIGGFKNPAAEKHYFAAYDRAMAECPDPDAVFDVETHHGTTRVYRYGNDGTPIVLLPGLMATSACFATLIPALAERHSVYAIDTLGEAGRSVHKAPFKDIRDRASALNDVFENLGLTDVHLVGGSTGGWHAVNQAIHAPGRLASIGLLDATTVSAPFSRRVSWYGLPVAVLDNDRLWRRFVAWTAGEDVLDQPAARLILAGIRCYRARVPFQVRPSEAALRSIEVPTFALFGGRSVVHDPVSAATRLESLIPHADVEILPDAGHYLYLRPLDRDRIIERVLGRVG</sequence>
<dbReference type="GO" id="GO:0016020">
    <property type="term" value="C:membrane"/>
    <property type="evidence" value="ECO:0007669"/>
    <property type="project" value="TreeGrafter"/>
</dbReference>
<dbReference type="HOGENOM" id="CLU_020336_27_3_11"/>
<feature type="domain" description="AB hydrolase-1" evidence="1">
    <location>
        <begin position="55"/>
        <end position="274"/>
    </location>
</feature>
<gene>
    <name evidence="2" type="ORF">AJAP_18120</name>
</gene>
<evidence type="ECO:0000313" key="2">
    <source>
        <dbReference type="EMBL" id="AIG76492.1"/>
    </source>
</evidence>
<keyword evidence="3" id="KW-1185">Reference proteome</keyword>
<dbReference type="PANTHER" id="PTHR43798">
    <property type="entry name" value="MONOACYLGLYCEROL LIPASE"/>
    <property type="match status" value="1"/>
</dbReference>
<accession>A0A075UQK7</accession>
<dbReference type="InterPro" id="IPR050266">
    <property type="entry name" value="AB_hydrolase_sf"/>
</dbReference>
<dbReference type="Gene3D" id="3.40.50.1820">
    <property type="entry name" value="alpha/beta hydrolase"/>
    <property type="match status" value="1"/>
</dbReference>
<dbReference type="Proteomes" id="UP000028492">
    <property type="component" value="Chromosome"/>
</dbReference>
<dbReference type="Pfam" id="PF12697">
    <property type="entry name" value="Abhydrolase_6"/>
    <property type="match status" value="1"/>
</dbReference>
<reference evidence="2 3" key="1">
    <citation type="journal article" date="2014" name="J. Biotechnol.">
        <title>Complete genome sequence of the actinobacterium Amycolatopsis japonica MG417-CF17(T) (=DSM 44213T) producing (S,S)-N,N'-ethylenediaminedisuccinic acid.</title>
        <authorList>
            <person name="Stegmann E."/>
            <person name="Albersmeier A."/>
            <person name="Spohn M."/>
            <person name="Gert H."/>
            <person name="Weber T."/>
            <person name="Wohlleben W."/>
            <person name="Kalinowski J."/>
            <person name="Ruckert C."/>
        </authorList>
    </citation>
    <scope>NUCLEOTIDE SEQUENCE [LARGE SCALE GENOMIC DNA]</scope>
    <source>
        <strain evidence="3">MG417-CF17 (DSM 44213)</strain>
    </source>
</reference>
<organism evidence="2 3">
    <name type="scientific">Amycolatopsis japonica</name>
    <dbReference type="NCBI Taxonomy" id="208439"/>
    <lineage>
        <taxon>Bacteria</taxon>
        <taxon>Bacillati</taxon>
        <taxon>Actinomycetota</taxon>
        <taxon>Actinomycetes</taxon>
        <taxon>Pseudonocardiales</taxon>
        <taxon>Pseudonocardiaceae</taxon>
        <taxon>Amycolatopsis</taxon>
        <taxon>Amycolatopsis japonica group</taxon>
    </lineage>
</organism>
<name>A0A075UQK7_9PSEU</name>
<dbReference type="SUPFAM" id="SSF53474">
    <property type="entry name" value="alpha/beta-Hydrolases"/>
    <property type="match status" value="1"/>
</dbReference>
<dbReference type="GO" id="GO:0003824">
    <property type="term" value="F:catalytic activity"/>
    <property type="evidence" value="ECO:0007669"/>
    <property type="project" value="UniProtKB-ARBA"/>
</dbReference>
<proteinExistence type="predicted"/>
<dbReference type="InterPro" id="IPR029058">
    <property type="entry name" value="AB_hydrolase_fold"/>
</dbReference>
<dbReference type="STRING" id="208439.AJAP_18120"/>
<dbReference type="EMBL" id="CP008953">
    <property type="protein sequence ID" value="AIG76492.1"/>
    <property type="molecule type" value="Genomic_DNA"/>
</dbReference>
<evidence type="ECO:0000313" key="3">
    <source>
        <dbReference type="Proteomes" id="UP000028492"/>
    </source>
</evidence>
<dbReference type="RefSeq" id="WP_038513145.1">
    <property type="nucleotide sequence ID" value="NZ_CP008953.1"/>
</dbReference>
<protein>
    <recommendedName>
        <fullName evidence="1">AB hydrolase-1 domain-containing protein</fullName>
    </recommendedName>
</protein>
<dbReference type="KEGG" id="aja:AJAP_18120"/>
<evidence type="ECO:0000259" key="1">
    <source>
        <dbReference type="Pfam" id="PF12697"/>
    </source>
</evidence>
<dbReference type="PANTHER" id="PTHR43798:SF33">
    <property type="entry name" value="HYDROLASE, PUTATIVE (AFU_ORTHOLOGUE AFUA_2G14860)-RELATED"/>
    <property type="match status" value="1"/>
</dbReference>
<dbReference type="eggNOG" id="COG0596">
    <property type="taxonomic scope" value="Bacteria"/>
</dbReference>